<reference evidence="1 2" key="1">
    <citation type="submission" date="2009-01" db="EMBL/GenBank/DDBJ databases">
        <title>Complete sequence of Geobacter sp. FRC-32.</title>
        <authorList>
            <consortium name="US DOE Joint Genome Institute"/>
            <person name="Lucas S."/>
            <person name="Copeland A."/>
            <person name="Lapidus A."/>
            <person name="Glavina del Rio T."/>
            <person name="Dalin E."/>
            <person name="Tice H."/>
            <person name="Bruce D."/>
            <person name="Goodwin L."/>
            <person name="Pitluck S."/>
            <person name="Saunders E."/>
            <person name="Brettin T."/>
            <person name="Detter J.C."/>
            <person name="Han C."/>
            <person name="Larimer F."/>
            <person name="Land M."/>
            <person name="Hauser L."/>
            <person name="Kyrpides N."/>
            <person name="Ovchinnikova G."/>
            <person name="Kostka J."/>
            <person name="Richardson P."/>
        </authorList>
    </citation>
    <scope>NUCLEOTIDE SEQUENCE [LARGE SCALE GENOMIC DNA]</scope>
    <source>
        <strain evidence="2">DSM 22248 / JCM 15807 / FRC-32</strain>
    </source>
</reference>
<dbReference type="Pfam" id="PF13432">
    <property type="entry name" value="TPR_16"/>
    <property type="match status" value="1"/>
</dbReference>
<protein>
    <recommendedName>
        <fullName evidence="3">Tetratricopeptide repeat protein</fullName>
    </recommendedName>
</protein>
<dbReference type="RefSeq" id="WP_012647864.1">
    <property type="nucleotide sequence ID" value="NC_011979.1"/>
</dbReference>
<evidence type="ECO:0000313" key="1">
    <source>
        <dbReference type="EMBL" id="ACM21136.1"/>
    </source>
</evidence>
<dbReference type="Gene3D" id="1.25.40.10">
    <property type="entry name" value="Tetratricopeptide repeat domain"/>
    <property type="match status" value="1"/>
</dbReference>
<dbReference type="SMART" id="SM00028">
    <property type="entry name" value="TPR"/>
    <property type="match status" value="2"/>
</dbReference>
<dbReference type="InterPro" id="IPR011990">
    <property type="entry name" value="TPR-like_helical_dom_sf"/>
</dbReference>
<dbReference type="SUPFAM" id="SSF48452">
    <property type="entry name" value="TPR-like"/>
    <property type="match status" value="2"/>
</dbReference>
<dbReference type="InterPro" id="IPR019734">
    <property type="entry name" value="TPR_rpt"/>
</dbReference>
<organism evidence="1 2">
    <name type="scientific">Geotalea daltonii (strain DSM 22248 / JCM 15807 / FRC-32)</name>
    <name type="common">Geobacter daltonii</name>
    <dbReference type="NCBI Taxonomy" id="316067"/>
    <lineage>
        <taxon>Bacteria</taxon>
        <taxon>Pseudomonadati</taxon>
        <taxon>Thermodesulfobacteriota</taxon>
        <taxon>Desulfuromonadia</taxon>
        <taxon>Geobacterales</taxon>
        <taxon>Geobacteraceae</taxon>
        <taxon>Geotalea</taxon>
    </lineage>
</organism>
<sequence>MFSLFKKDYRHHLAKGEKYLQQGRYVDAKFSFHKALETVDKSSGEGKSNEAWLLTKLSDINNALAAMNLKEAEYAVNCGNRGKADEHLQIVMELAEDVTLREKAEKLSANLVSRNDIHNLSNNNNACSSCKGSHVQTAESMASSFHADSHLSMEEKFDLLTSTLPAPLPERYASLGKEFAYCYLSINDGEDDKALPILEQLLHHTEDDILYYELALIKFRQNDFTSCEQYLKRAIAINSQNPLCYLALVQLKIESGSFADAIPLLEHMIMSNLLSGQAQIILGDVYAMLGEDVKASEIFSVALSLPGISREAAERLVPLLLKQDRVPEAEYIKKQFLKKCC</sequence>
<dbReference type="OrthoDB" id="5392846at2"/>
<accession>B9M218</accession>
<name>B9M218_GEODF</name>
<gene>
    <name evidence="1" type="ordered locus">Geob_2787</name>
</gene>
<dbReference type="EMBL" id="CP001390">
    <property type="protein sequence ID" value="ACM21136.1"/>
    <property type="molecule type" value="Genomic_DNA"/>
</dbReference>
<evidence type="ECO:0008006" key="3">
    <source>
        <dbReference type="Google" id="ProtNLM"/>
    </source>
</evidence>
<dbReference type="Proteomes" id="UP000007721">
    <property type="component" value="Chromosome"/>
</dbReference>
<dbReference type="eggNOG" id="COG0457">
    <property type="taxonomic scope" value="Bacteria"/>
</dbReference>
<dbReference type="AlphaFoldDB" id="B9M218"/>
<dbReference type="HOGENOM" id="CLU_818262_0_0_7"/>
<keyword evidence="2" id="KW-1185">Reference proteome</keyword>
<evidence type="ECO:0000313" key="2">
    <source>
        <dbReference type="Proteomes" id="UP000007721"/>
    </source>
</evidence>
<dbReference type="STRING" id="316067.Geob_2787"/>
<dbReference type="KEGG" id="geo:Geob_2787"/>
<proteinExistence type="predicted"/>